<name>A0AAD8SZB5_LOLMU</name>
<feature type="coiled-coil region" evidence="10">
    <location>
        <begin position="653"/>
        <end position="698"/>
    </location>
</feature>
<dbReference type="Pfam" id="PF03732">
    <property type="entry name" value="Retrotrans_gag"/>
    <property type="match status" value="1"/>
</dbReference>
<dbReference type="InterPro" id="IPR025724">
    <property type="entry name" value="GAG-pre-integrase_dom"/>
</dbReference>
<evidence type="ECO:0000259" key="12">
    <source>
        <dbReference type="PROSITE" id="PS50158"/>
    </source>
</evidence>
<sequence length="3509" mass="396717">MENYSLLMGAAAVMKMAVEMAAVSMEKPSGALPRRQGAEQRLLSPHLGFAMAALWKERDEPHSYRYSPEPRWRTTPSSWEQQRDEDGGGDGSGVDGEAFRGTSPSGCRNRDSCPPDLGFAMAAALEGFAYRGFLRKGFRSGPLNRRKGSLGGHQGALTTVARPHRPAPVCGGAPCPSLALFGDLEASGKNRNLGGDFVRFREYFVTRISETKNRKRNWHWHLVNSASTELWRIIEEGYSPRDPKNLTRRDVVDDQLNATAINMIHMAVTPKDRAHIRSLKTAKEAWDKLDKLFLGNASIQSSRFDEVNNMADNFVMIEGETPEEMYRRLIALAVQMQDLGATFVDDHWIKRKFYNALLPYEEVKLTAIRQNASFRAMTSDEVLSEVIALDISKKNAEDLVARAHNTRKPNLALKMKVHEASESDEDPIEWGPDDLKINYHEHMALAAKKFWDGNKSRSTRPRRSRDSPRSFSKSPREGQRGRTCYNCGDKSHFVADCMFERREDHGGRLIRKEKFKSLSKGFSKFSPKSDDDKVSFTKKPRAFIIREEYSSDEDEERGDKSSNKEGEGVAAIAITTPSISLFDSPNENLVTNNARCLMAKVSTEVKSPSKTSSSTNALYIDDATSLTVKREIMGLDSFLTNMQGDTKTHVGALLSQLGAAQDLIEEKERLEREAANEIASLKEELEDEQNLRMSLEASVIVLEDSNKAIVSQLIKDRDHALGLMGELKKKMLSLEEANKEKDNEDPNACHDELVDQVASLRKHNALLLEVNALQEEALDEYYRLCKEKTSCCNHEEEIATLETTKAKLLSLSSMQEESLVECLRMSKEKATCCDHEEEIAALKRREAKLMEVNSMQEEALKEYFPLSKDRACGTHESDIAKLESDKRILMKMNALQEEALMEHFRVNKAKEVQVFDICHPHPEHEDEVNRLKAKIDRLQVQTKYLEGVIGAKESSCNEGGVATKPKRKRNKRTKKKKNKENMEINLEESDASSRRDGVPNSASKGFAGSNNPSHDYASGGAKWVVDSGATSHMTGSKNIVVDLEPSYSTVSYGDNTCSKVLGLGKVVVTPDISLVNVLLVETLGYNLLSVHQIARMGLCTFFDEHMVVLLWSKTLRVAFVGYVENGLYVVDFSGKTTSSALCLFAKGDKGWLWHRRLAHVNMRTLQSLHKGGHILGLKEDVSFCKDRVCRACVQGKMHGAPHKAKTIISTTRCLELLHVDLFGPPSHESLGGKKYCLVIVDDYSRYCWVFFFKYKSETQRTMMEFANQVQRKYDNKILAIRSDNGTEFKNYTLDDFLGEEGIQHQYSTPYTPQQNGVAERKNRTLIEAARTMMMEYKSNYNFWAEAISTACHATNRLYFRKGLEKTPYEILTGNKPNVSYFKVFGCKCYVLVKDTRLSKFDSRAQEGIFVGYATDSHAYRVFNKSNGRVVESCDVTFDEDDRSLEERSASCEKGDAIPPDAIGRMGVGIRRPQELPSMSTGEGPSSTQVEPSTPQGQASSVDLTNASQPLPQPQVQPQHLQQQSSTSSPQQAQEQHLPQAHLQQQPTSSDQGQASSSSPNGSGMIYMDNTIPSTPESSGSHDDDVHFNNNEGQGEDLNRDESQEDPQESTPLAVTRREDPIARHLRLKSHSLSNVIGDLKSKVTTRRQLANFCEHHAFVSMVEPLKVNEALEDPDWLNAMQEELNNFKRNDVWTLMKRPDHCRNVIGTKWVFKNKQDEHGMVIRNKARLVAQGYSQVEGVDFGETFAPVARLESIRILLAFASHHGFKLQQMDVKSAFLNGPLHEEVYVKQPPGFEDPHFPDHVFKLKKALYGLKQAPRAWYEHLKELLEDRGFEVGKIDPTLFTKKVNGELFVCQLYVDDIIFGSTNTKFNDEFAMLMTNRFEMSMMGELKYFLGFEIKQMGQGTFINQAKYLQDMLNRFDMKGAKGIGTPMHLKCQLSLDETGKMVDPKLYRSMIGSLLYLCASRPDIMLSVGMCARFQASPKESHVVAVKRIFRYLVDTPHFGLWYPRDTDFALVGFTDSDWAGDKVDRKSTSGACHFLGRSLVCWSSKKQNCVSVSTAEAEYVAAASSCAQILWMRQTLRDYGLEYSKVPLLCDNESAIKIAYNLVLHGKTKHIEIRNHFIRDHIARSSTGARILLEKAPSNMTEGAKGKKRGATVAHHSRGPWPGRATVVWGPTAPFASFSLRTPSSRKPKPEGGPHEELQPPLRGGEHREKRALRRAGIRRGNSLPEGEIDVIAIVIERDIISTIIIIISTIYTAITIAAPRHRCNNSGISMNEVRKKLFTISLSGKAAHWYKLMKNGDSIDWEDIVPLFYSKFYPPSEIHKDRNRIYNFWPHDGESIAQAWGRLKSLMLKCPIHELPGNVIIDNFYARLSFQDKTLLDTSCSGSFTRNKEEFKRDLLDRIQENTEGWENDKDRESGIIYDYKCIEAFMDTDKFRNMSATYGLDSQVVANLYKAFASHYELPKKNFDKYHEPYKDKVDSSVNKCVVIETVDNVIPEVYIEKTPFPAKMKEYSVISSAVNKSEKKPKEPEEQIKIEPAVAIVKDLVTENVEDGHIIFCEDASNIVSHPNKPKQVSVPMLSVRIGDHCYYGLCDIGASVSAIPYELYTEIMHEIGSCELEDIDVVIHLANRETISPIGIVRDVEVLCGKIKYPADFLVLGSAASDHCPIIFGRPFLNTCGAIIDCKKEKILTRFAGEPYEFNFSKFTKTPYKVDLPSNDFKMEQCASIVLVPNNPLQQHLENSESEAFRKERDELEEIFLRQPILKHDLPVEDLGTTPPPKEDPVFDLKPLPDNLKYAHIDEKKIYPVIISSKLSEIEEERLLEILKKHRGAIGYTLDDLKGISPSICQHAINMEDDAKPVVEHQRRLIPKMKEVVRNEVLKLLEAGIIYPIADSRWVSPVHCVPKKGGMTVVPNDNDELIPQRIVVGYRMCIDFRKVNKVTKKDHYPLPFIDQMLERLSKNTHFCFLDGYSGFSQIAVKAKDQEKTTFTCPYGTYAYRRMPFGLCNAPATFQRCMSAIFHGFCESIVEVFMDDFSVYGNSFDNCLRNLDKVLQRCEETNLVLNWEKCHFMVNEGIVLGHKISERGIEVDRAKVEAIEKMPYPRDVKGIRSVLGHARFYRRFIKDFSKISKPLTNLLQKDVPFVFDDDCKEAFETLKKALTTAPVVEPPDWNLPFEIMCDASDFAVGAVLGQRVDKKLNVIHYASKTLDAAQRNYATTEKELLAVVFACDKFRPYIVDSKVTIHTDHAAIRYLMTKKDAKPRLIRWVLLLQEFDLHIIDRKGADNPVADNLSRLENIAYDPVPVNDSFPNEQLAVIKVSSRESPCTMVSNNKDKGPLKEDIQDPELKEEDAREDEEEVEEAPQEHQRATVASIGVISNPSNIKRSARIATGGAVPRHYLAPRTSSPSHYNPYRNLIYDRQTERTPKVVLPSNWDIDRSDIAGEMKSEAEGWGNNSRSWNSPPDMIMSRVEHNSELIRNLTYEIEDLKELVKKLVERNPSPSSPKE</sequence>
<feature type="region of interest" description="Disordered" evidence="11">
    <location>
        <begin position="450"/>
        <end position="485"/>
    </location>
</feature>
<dbReference type="Pfam" id="PF25597">
    <property type="entry name" value="SH3_retrovirus"/>
    <property type="match status" value="1"/>
</dbReference>
<keyword evidence="3" id="KW-0548">Nucleotidyltransferase</keyword>
<keyword evidence="4" id="KW-0540">Nuclease</keyword>
<evidence type="ECO:0000259" key="14">
    <source>
        <dbReference type="PROSITE" id="PS50994"/>
    </source>
</evidence>
<evidence type="ECO:0000259" key="13">
    <source>
        <dbReference type="PROSITE" id="PS50878"/>
    </source>
</evidence>
<feature type="region of interest" description="Disordered" evidence="11">
    <location>
        <begin position="547"/>
        <end position="566"/>
    </location>
</feature>
<dbReference type="InterPro" id="IPR021109">
    <property type="entry name" value="Peptidase_aspartic_dom_sf"/>
</dbReference>
<feature type="region of interest" description="Disordered" evidence="11">
    <location>
        <begin position="62"/>
        <end position="109"/>
    </location>
</feature>
<dbReference type="InterPro" id="IPR005162">
    <property type="entry name" value="Retrotrans_gag_dom"/>
</dbReference>
<dbReference type="EMBL" id="JAUUTY010000003">
    <property type="protein sequence ID" value="KAK1666405.1"/>
    <property type="molecule type" value="Genomic_DNA"/>
</dbReference>
<protein>
    <recommendedName>
        <fullName evidence="1">RNA-directed DNA polymerase</fullName>
        <ecNumber evidence="1">2.7.7.49</ecNumber>
    </recommendedName>
</protein>
<evidence type="ECO:0000256" key="6">
    <source>
        <dbReference type="ARBA" id="ARBA00022759"/>
    </source>
</evidence>
<dbReference type="CDD" id="cd01647">
    <property type="entry name" value="RT_LTR"/>
    <property type="match status" value="1"/>
</dbReference>
<reference evidence="15" key="1">
    <citation type="submission" date="2023-07" db="EMBL/GenBank/DDBJ databases">
        <title>A chromosome-level genome assembly of Lolium multiflorum.</title>
        <authorList>
            <person name="Chen Y."/>
            <person name="Copetti D."/>
            <person name="Kolliker R."/>
            <person name="Studer B."/>
        </authorList>
    </citation>
    <scope>NUCLEOTIDE SEQUENCE</scope>
    <source>
        <strain evidence="15">02402/16</strain>
        <tissue evidence="15">Leaf</tissue>
    </source>
</reference>
<dbReference type="GO" id="GO:0003964">
    <property type="term" value="F:RNA-directed DNA polymerase activity"/>
    <property type="evidence" value="ECO:0007669"/>
    <property type="project" value="UniProtKB-KW"/>
</dbReference>
<dbReference type="InterPro" id="IPR036397">
    <property type="entry name" value="RNaseH_sf"/>
</dbReference>
<dbReference type="CDD" id="cd09274">
    <property type="entry name" value="RNase_HI_RT_Ty3"/>
    <property type="match status" value="1"/>
</dbReference>
<feature type="domain" description="CCHC-type" evidence="12">
    <location>
        <begin position="484"/>
        <end position="497"/>
    </location>
</feature>
<keyword evidence="9" id="KW-0479">Metal-binding</keyword>
<dbReference type="InterPro" id="IPR054722">
    <property type="entry name" value="PolX-like_BBD"/>
</dbReference>
<dbReference type="Gene3D" id="3.30.70.270">
    <property type="match status" value="2"/>
</dbReference>
<dbReference type="Pfam" id="PF22936">
    <property type="entry name" value="Pol_BBD"/>
    <property type="match status" value="1"/>
</dbReference>
<dbReference type="Gene3D" id="3.10.10.10">
    <property type="entry name" value="HIV Type 1 Reverse Transcriptase, subunit A, domain 1"/>
    <property type="match status" value="1"/>
</dbReference>
<organism evidence="15 16">
    <name type="scientific">Lolium multiflorum</name>
    <name type="common">Italian ryegrass</name>
    <name type="synonym">Lolium perenne subsp. multiflorum</name>
    <dbReference type="NCBI Taxonomy" id="4521"/>
    <lineage>
        <taxon>Eukaryota</taxon>
        <taxon>Viridiplantae</taxon>
        <taxon>Streptophyta</taxon>
        <taxon>Embryophyta</taxon>
        <taxon>Tracheophyta</taxon>
        <taxon>Spermatophyta</taxon>
        <taxon>Magnoliopsida</taxon>
        <taxon>Liliopsida</taxon>
        <taxon>Poales</taxon>
        <taxon>Poaceae</taxon>
        <taxon>BOP clade</taxon>
        <taxon>Pooideae</taxon>
        <taxon>Poodae</taxon>
        <taxon>Poeae</taxon>
        <taxon>Poeae Chloroplast Group 2 (Poeae type)</taxon>
        <taxon>Loliodinae</taxon>
        <taxon>Loliinae</taxon>
        <taxon>Lolium</taxon>
    </lineage>
</organism>
<feature type="region of interest" description="Disordered" evidence="11">
    <location>
        <begin position="3329"/>
        <end position="3371"/>
    </location>
</feature>
<feature type="compositionally biased region" description="Basic and acidic residues" evidence="11">
    <location>
        <begin position="2195"/>
        <end position="2216"/>
    </location>
</feature>
<feature type="domain" description="Integrase catalytic" evidence="14">
    <location>
        <begin position="1197"/>
        <end position="1375"/>
    </location>
</feature>
<proteinExistence type="predicted"/>
<keyword evidence="5" id="KW-0064">Aspartyl protease</keyword>
<dbReference type="Pfam" id="PF07727">
    <property type="entry name" value="RVT_2"/>
    <property type="match status" value="1"/>
</dbReference>
<dbReference type="Pfam" id="PF13976">
    <property type="entry name" value="gag_pre-integrs"/>
    <property type="match status" value="1"/>
</dbReference>
<dbReference type="CDD" id="cd00303">
    <property type="entry name" value="retropepsin_like"/>
    <property type="match status" value="1"/>
</dbReference>
<evidence type="ECO:0000256" key="1">
    <source>
        <dbReference type="ARBA" id="ARBA00012493"/>
    </source>
</evidence>
<dbReference type="Proteomes" id="UP001231189">
    <property type="component" value="Unassembled WGS sequence"/>
</dbReference>
<keyword evidence="8" id="KW-0695">RNA-directed DNA polymerase</keyword>
<dbReference type="PROSITE" id="PS50878">
    <property type="entry name" value="RT_POL"/>
    <property type="match status" value="1"/>
</dbReference>
<evidence type="ECO:0000256" key="10">
    <source>
        <dbReference type="SAM" id="Coils"/>
    </source>
</evidence>
<dbReference type="InterPro" id="IPR000477">
    <property type="entry name" value="RT_dom"/>
</dbReference>
<keyword evidence="7" id="KW-0378">Hydrolase</keyword>
<dbReference type="GO" id="GO:0015074">
    <property type="term" value="P:DNA integration"/>
    <property type="evidence" value="ECO:0007669"/>
    <property type="project" value="InterPro"/>
</dbReference>
<feature type="compositionally biased region" description="Basic and acidic residues" evidence="11">
    <location>
        <begin position="1444"/>
        <end position="1455"/>
    </location>
</feature>
<feature type="compositionally biased region" description="Basic and acidic residues" evidence="11">
    <location>
        <begin position="557"/>
        <end position="566"/>
    </location>
</feature>
<feature type="region of interest" description="Disordered" evidence="11">
    <location>
        <begin position="1439"/>
        <end position="1619"/>
    </location>
</feature>
<dbReference type="PANTHER" id="PTHR37984">
    <property type="entry name" value="PROTEIN CBG26694"/>
    <property type="match status" value="1"/>
</dbReference>
<dbReference type="InterPro" id="IPR057670">
    <property type="entry name" value="SH3_retrovirus"/>
</dbReference>
<feature type="compositionally biased region" description="Acidic residues" evidence="11">
    <location>
        <begin position="3350"/>
        <end position="3365"/>
    </location>
</feature>
<dbReference type="CDD" id="cd09272">
    <property type="entry name" value="RNase_HI_RT_Ty1"/>
    <property type="match status" value="1"/>
</dbReference>
<evidence type="ECO:0000313" key="15">
    <source>
        <dbReference type="EMBL" id="KAK1666405.1"/>
    </source>
</evidence>
<dbReference type="Pfam" id="PF00078">
    <property type="entry name" value="RVT_1"/>
    <property type="match status" value="1"/>
</dbReference>
<dbReference type="FunFam" id="3.30.70.270:FF:000026">
    <property type="entry name" value="Transposon Ty3-G Gag-Pol polyprotein"/>
    <property type="match status" value="1"/>
</dbReference>
<accession>A0AAD8SZB5</accession>
<feature type="region of interest" description="Disordered" evidence="11">
    <location>
        <begin position="955"/>
        <end position="1012"/>
    </location>
</feature>
<keyword evidence="9" id="KW-0862">Zinc</keyword>
<feature type="compositionally biased region" description="Polar residues" evidence="11">
    <location>
        <begin position="1000"/>
        <end position="1012"/>
    </location>
</feature>
<dbReference type="InterPro" id="IPR012337">
    <property type="entry name" value="RNaseH-like_sf"/>
</dbReference>
<dbReference type="PROSITE" id="PS50994">
    <property type="entry name" value="INTEGRASE"/>
    <property type="match status" value="1"/>
</dbReference>
<gene>
    <name evidence="15" type="ORF">QYE76_054564</name>
</gene>
<dbReference type="Gene3D" id="3.30.420.10">
    <property type="entry name" value="Ribonuclease H-like superfamily/Ribonuclease H"/>
    <property type="match status" value="1"/>
</dbReference>
<evidence type="ECO:0000256" key="4">
    <source>
        <dbReference type="ARBA" id="ARBA00022722"/>
    </source>
</evidence>
<dbReference type="InterPro" id="IPR041373">
    <property type="entry name" value="RT_RNaseH"/>
</dbReference>
<dbReference type="InterPro" id="IPR050951">
    <property type="entry name" value="Retrovirus_Pol_polyprotein"/>
</dbReference>
<dbReference type="GO" id="GO:0004519">
    <property type="term" value="F:endonuclease activity"/>
    <property type="evidence" value="ECO:0007669"/>
    <property type="project" value="UniProtKB-KW"/>
</dbReference>
<dbReference type="Gene3D" id="2.40.70.10">
    <property type="entry name" value="Acid Proteases"/>
    <property type="match status" value="1"/>
</dbReference>
<evidence type="ECO:0000313" key="16">
    <source>
        <dbReference type="Proteomes" id="UP001231189"/>
    </source>
</evidence>
<comment type="caution">
    <text evidence="15">The sequence shown here is derived from an EMBL/GenBank/DDBJ whole genome shotgun (WGS) entry which is preliminary data.</text>
</comment>
<keyword evidence="16" id="KW-1185">Reference proteome</keyword>
<dbReference type="Pfam" id="PF17917">
    <property type="entry name" value="RT_RNaseH"/>
    <property type="match status" value="1"/>
</dbReference>
<dbReference type="EC" id="2.7.7.49" evidence="1"/>
<dbReference type="FunFam" id="3.10.20.370:FF:000001">
    <property type="entry name" value="Retrovirus-related Pol polyprotein from transposon 17.6-like protein"/>
    <property type="match status" value="1"/>
</dbReference>
<feature type="compositionally biased region" description="Basic and acidic residues" evidence="11">
    <location>
        <begin position="3335"/>
        <end position="3349"/>
    </location>
</feature>
<dbReference type="GO" id="GO:0003676">
    <property type="term" value="F:nucleic acid binding"/>
    <property type="evidence" value="ECO:0007669"/>
    <property type="project" value="InterPro"/>
</dbReference>
<evidence type="ECO:0000256" key="3">
    <source>
        <dbReference type="ARBA" id="ARBA00022695"/>
    </source>
</evidence>
<evidence type="ECO:0000256" key="11">
    <source>
        <dbReference type="SAM" id="MobiDB-lite"/>
    </source>
</evidence>
<feature type="compositionally biased region" description="Polar residues" evidence="11">
    <location>
        <begin position="1476"/>
        <end position="1506"/>
    </location>
</feature>
<dbReference type="InterPro" id="IPR001878">
    <property type="entry name" value="Znf_CCHC"/>
</dbReference>
<evidence type="ECO:0000256" key="7">
    <source>
        <dbReference type="ARBA" id="ARBA00022801"/>
    </source>
</evidence>
<dbReference type="PROSITE" id="PS50158">
    <property type="entry name" value="ZF_CCHC"/>
    <property type="match status" value="1"/>
</dbReference>
<evidence type="ECO:0000256" key="2">
    <source>
        <dbReference type="ARBA" id="ARBA00022679"/>
    </source>
</evidence>
<dbReference type="InterPro" id="IPR001584">
    <property type="entry name" value="Integrase_cat-core"/>
</dbReference>
<keyword evidence="6" id="KW-0255">Endonuclease</keyword>
<feature type="compositionally biased region" description="Basic residues" evidence="11">
    <location>
        <begin position="964"/>
        <end position="978"/>
    </location>
</feature>
<dbReference type="InterPro" id="IPR043502">
    <property type="entry name" value="DNA/RNA_pol_sf"/>
</dbReference>
<evidence type="ECO:0000256" key="8">
    <source>
        <dbReference type="ARBA" id="ARBA00022918"/>
    </source>
</evidence>
<dbReference type="SUPFAM" id="SSF56672">
    <property type="entry name" value="DNA/RNA polymerases"/>
    <property type="match status" value="2"/>
</dbReference>
<evidence type="ECO:0000256" key="5">
    <source>
        <dbReference type="ARBA" id="ARBA00022750"/>
    </source>
</evidence>
<feature type="compositionally biased region" description="Basic and acidic residues" evidence="11">
    <location>
        <begin position="62"/>
        <end position="72"/>
    </location>
</feature>
<keyword evidence="10" id="KW-0175">Coiled coil</keyword>
<dbReference type="GO" id="GO:0008270">
    <property type="term" value="F:zinc ion binding"/>
    <property type="evidence" value="ECO:0007669"/>
    <property type="project" value="UniProtKB-KW"/>
</dbReference>
<feature type="domain" description="Reverse transcriptase" evidence="13">
    <location>
        <begin position="2889"/>
        <end position="3093"/>
    </location>
</feature>
<feature type="region of interest" description="Disordered" evidence="11">
    <location>
        <begin position="2185"/>
        <end position="2218"/>
    </location>
</feature>
<keyword evidence="2" id="KW-0808">Transferase</keyword>
<dbReference type="InterPro" id="IPR043128">
    <property type="entry name" value="Rev_trsase/Diguanyl_cyclase"/>
</dbReference>
<dbReference type="GO" id="GO:0004190">
    <property type="term" value="F:aspartic-type endopeptidase activity"/>
    <property type="evidence" value="ECO:0007669"/>
    <property type="project" value="UniProtKB-KW"/>
</dbReference>
<keyword evidence="5" id="KW-0645">Protease</keyword>
<dbReference type="SUPFAM" id="SSF53098">
    <property type="entry name" value="Ribonuclease H-like"/>
    <property type="match status" value="1"/>
</dbReference>
<feature type="compositionally biased region" description="Basic and acidic residues" evidence="11">
    <location>
        <begin position="464"/>
        <end position="480"/>
    </location>
</feature>
<dbReference type="Pfam" id="PF00665">
    <property type="entry name" value="rve"/>
    <property type="match status" value="1"/>
</dbReference>
<evidence type="ECO:0000256" key="9">
    <source>
        <dbReference type="PROSITE-ProRule" id="PRU00047"/>
    </source>
</evidence>
<feature type="compositionally biased region" description="Low complexity" evidence="11">
    <location>
        <begin position="1507"/>
        <end position="1558"/>
    </location>
</feature>
<dbReference type="InterPro" id="IPR013103">
    <property type="entry name" value="RVT_2"/>
</dbReference>
<keyword evidence="9" id="KW-0863">Zinc-finger</keyword>
<dbReference type="PANTHER" id="PTHR37984:SF5">
    <property type="entry name" value="PROTEIN NYNRIN-LIKE"/>
    <property type="match status" value="1"/>
</dbReference>